<dbReference type="Gene3D" id="3.30.1360.70">
    <property type="entry name" value="Arginyl tRNA synthetase N-terminal domain"/>
    <property type="match status" value="1"/>
</dbReference>
<dbReference type="PANTHER" id="PTHR11956">
    <property type="entry name" value="ARGINYL-TRNA SYNTHETASE"/>
    <property type="match status" value="1"/>
</dbReference>
<comment type="catalytic activity">
    <reaction evidence="9 10">
        <text>tRNA(Arg) + L-arginine + ATP = L-arginyl-tRNA(Arg) + AMP + diphosphate</text>
        <dbReference type="Rhea" id="RHEA:20301"/>
        <dbReference type="Rhea" id="RHEA-COMP:9658"/>
        <dbReference type="Rhea" id="RHEA-COMP:9673"/>
        <dbReference type="ChEBI" id="CHEBI:30616"/>
        <dbReference type="ChEBI" id="CHEBI:32682"/>
        <dbReference type="ChEBI" id="CHEBI:33019"/>
        <dbReference type="ChEBI" id="CHEBI:78442"/>
        <dbReference type="ChEBI" id="CHEBI:78513"/>
        <dbReference type="ChEBI" id="CHEBI:456215"/>
        <dbReference type="EC" id="6.1.1.19"/>
    </reaction>
</comment>
<evidence type="ECO:0000256" key="4">
    <source>
        <dbReference type="ARBA" id="ARBA00022598"/>
    </source>
</evidence>
<evidence type="ECO:0000259" key="13">
    <source>
        <dbReference type="SMART" id="SM01016"/>
    </source>
</evidence>
<dbReference type="InterPro" id="IPR001278">
    <property type="entry name" value="Arg-tRNA-ligase"/>
</dbReference>
<dbReference type="InterPro" id="IPR035684">
    <property type="entry name" value="ArgRS_core"/>
</dbReference>
<dbReference type="SUPFAM" id="SSF55190">
    <property type="entry name" value="Arginyl-tRNA synthetase (ArgRS), N-terminal 'additional' domain"/>
    <property type="match status" value="1"/>
</dbReference>
<keyword evidence="7 10" id="KW-0648">Protein biosynthesis</keyword>
<feature type="domain" description="Arginyl tRNA synthetase N-terminal" evidence="13">
    <location>
        <begin position="4"/>
        <end position="95"/>
    </location>
</feature>
<dbReference type="Pfam" id="PF05746">
    <property type="entry name" value="DALR_1"/>
    <property type="match status" value="1"/>
</dbReference>
<evidence type="ECO:0000259" key="12">
    <source>
        <dbReference type="SMART" id="SM00836"/>
    </source>
</evidence>
<evidence type="ECO:0000256" key="2">
    <source>
        <dbReference type="ARBA" id="ARBA00005594"/>
    </source>
</evidence>
<comment type="caution">
    <text evidence="14">The sequence shown here is derived from an EMBL/GenBank/DDBJ whole genome shotgun (WGS) entry which is preliminary data.</text>
</comment>
<evidence type="ECO:0000256" key="1">
    <source>
        <dbReference type="ARBA" id="ARBA00004496"/>
    </source>
</evidence>
<gene>
    <name evidence="10" type="primary">argS</name>
    <name evidence="14" type="ORF">BSZ39_05430</name>
</gene>
<dbReference type="SMART" id="SM01016">
    <property type="entry name" value="Arg_tRNA_synt_N"/>
    <property type="match status" value="1"/>
</dbReference>
<dbReference type="InterPro" id="IPR036695">
    <property type="entry name" value="Arg-tRNA-synth_N_sf"/>
</dbReference>
<dbReference type="NCBIfam" id="TIGR00456">
    <property type="entry name" value="argS"/>
    <property type="match status" value="1"/>
</dbReference>
<comment type="subunit">
    <text evidence="10">Monomer.</text>
</comment>
<evidence type="ECO:0000256" key="9">
    <source>
        <dbReference type="ARBA" id="ARBA00049339"/>
    </source>
</evidence>
<evidence type="ECO:0000256" key="5">
    <source>
        <dbReference type="ARBA" id="ARBA00022741"/>
    </source>
</evidence>
<feature type="short sequence motif" description="'HIGH' region" evidence="10">
    <location>
        <begin position="132"/>
        <end position="142"/>
    </location>
</feature>
<dbReference type="OrthoDB" id="9803211at2"/>
<dbReference type="SMART" id="SM00836">
    <property type="entry name" value="DALR_1"/>
    <property type="match status" value="1"/>
</dbReference>
<dbReference type="Pfam" id="PF00750">
    <property type="entry name" value="tRNA-synt_1d"/>
    <property type="match status" value="1"/>
</dbReference>
<keyword evidence="4 10" id="KW-0436">Ligase</keyword>
<evidence type="ECO:0000256" key="8">
    <source>
        <dbReference type="ARBA" id="ARBA00023146"/>
    </source>
</evidence>
<dbReference type="AlphaFoldDB" id="A0A1Q5Q375"/>
<keyword evidence="3 10" id="KW-0963">Cytoplasm</keyword>
<evidence type="ECO:0000256" key="6">
    <source>
        <dbReference type="ARBA" id="ARBA00022840"/>
    </source>
</evidence>
<dbReference type="Pfam" id="PF03485">
    <property type="entry name" value="Arg_tRNA_synt_N"/>
    <property type="match status" value="1"/>
</dbReference>
<dbReference type="InterPro" id="IPR009080">
    <property type="entry name" value="tRNAsynth_Ia_anticodon-bd"/>
</dbReference>
<dbReference type="GO" id="GO:0004814">
    <property type="term" value="F:arginine-tRNA ligase activity"/>
    <property type="evidence" value="ECO:0007669"/>
    <property type="project" value="UniProtKB-UniRule"/>
</dbReference>
<evidence type="ECO:0000313" key="14">
    <source>
        <dbReference type="EMBL" id="OKL54215.1"/>
    </source>
</evidence>
<reference evidence="15" key="1">
    <citation type="submission" date="2016-12" db="EMBL/GenBank/DDBJ databases">
        <authorList>
            <person name="Meng X."/>
        </authorList>
    </citation>
    <scope>NUCLEOTIDE SEQUENCE [LARGE SCALE GENOMIC DNA]</scope>
    <source>
        <strain evidence="15">DSM 19116</strain>
    </source>
</reference>
<dbReference type="EMBL" id="MQVR01000023">
    <property type="protein sequence ID" value="OKL54215.1"/>
    <property type="molecule type" value="Genomic_DNA"/>
</dbReference>
<comment type="similarity">
    <text evidence="2 10 11">Belongs to the class-I aminoacyl-tRNA synthetase family.</text>
</comment>
<dbReference type="GO" id="GO:0005737">
    <property type="term" value="C:cytoplasm"/>
    <property type="evidence" value="ECO:0007669"/>
    <property type="project" value="UniProtKB-SubCell"/>
</dbReference>
<dbReference type="FunFam" id="3.30.1360.70:FF:000003">
    <property type="entry name" value="Arginine--tRNA ligase"/>
    <property type="match status" value="1"/>
</dbReference>
<feature type="domain" description="DALR anticodon binding" evidence="12">
    <location>
        <begin position="429"/>
        <end position="551"/>
    </location>
</feature>
<keyword evidence="5 10" id="KW-0547">Nucleotide-binding</keyword>
<dbReference type="InterPro" id="IPR005148">
    <property type="entry name" value="Arg-tRNA-synth_N"/>
</dbReference>
<dbReference type="InterPro" id="IPR014729">
    <property type="entry name" value="Rossmann-like_a/b/a_fold"/>
</dbReference>
<dbReference type="STRING" id="208480.SAMN02910418_00179"/>
<dbReference type="InterPro" id="IPR001412">
    <property type="entry name" value="aa-tRNA-synth_I_CS"/>
</dbReference>
<dbReference type="HAMAP" id="MF_00123">
    <property type="entry name" value="Arg_tRNA_synth"/>
    <property type="match status" value="1"/>
</dbReference>
<name>A0A1Q5Q375_9ACTO</name>
<sequence>MTPAELSELIRTQLLAAIDAGEITLDASDVPDQVKVERPRQREHGDWATNIAMQLAKKASTNPRALAQVLADRLTGATGIDAVEIAGPGFINIRLAAGAAGELARSIIEAGENFGRSDALAGERINLEYISANPTGPLHIGHTRWAAVGDALVRVLRAAGAEVSPEYYINDAGNQMNTFGASVLARAKGEEIPEDGYPGEYIDDLAKQALEQRPDLVDLPNDEAIALARELGYAAQLQQIKDTLADFNVEFDVWFSEKANLHDTSAIAEAIDRLREQGNVYDDGGAVWLRTTDYGDDKDRVLVKADGSYTYFAADCAYYLSKRDRGFSEKIYLFGADHHGYVGRMKAVAACAGDDMDKNIEILIGQFINISGGRMGKRLGNVINLHDLIEWIGTDALRYTLARYPTDTTLDLKAEDLQQQNNDNPVYYVQYAHARTRNVARNAAEQGVRREDAFDASLLTDESESNLLGMLAEYPRVVALAAENREVHRIARYLEDLASAYHTWYGRCRVTPRGDEAVDDTHRTRLWLNDAVTQVLRNGLDILGVSAPDRM</sequence>
<dbReference type="PROSITE" id="PS00178">
    <property type="entry name" value="AA_TRNA_LIGASE_I"/>
    <property type="match status" value="1"/>
</dbReference>
<evidence type="ECO:0000256" key="3">
    <source>
        <dbReference type="ARBA" id="ARBA00022490"/>
    </source>
</evidence>
<accession>A0A1Q5Q375</accession>
<dbReference type="PRINTS" id="PR01038">
    <property type="entry name" value="TRNASYNTHARG"/>
</dbReference>
<keyword evidence="8 10" id="KW-0030">Aminoacyl-tRNA synthetase</keyword>
<dbReference type="RefSeq" id="WP_073716358.1">
    <property type="nucleotide sequence ID" value="NZ_MQVR01000023.1"/>
</dbReference>
<evidence type="ECO:0000256" key="7">
    <source>
        <dbReference type="ARBA" id="ARBA00022917"/>
    </source>
</evidence>
<dbReference type="InterPro" id="IPR008909">
    <property type="entry name" value="DALR_anticod-bd"/>
</dbReference>
<comment type="subcellular location">
    <subcellularLocation>
        <location evidence="1 10">Cytoplasm</location>
    </subcellularLocation>
</comment>
<evidence type="ECO:0000313" key="15">
    <source>
        <dbReference type="Proteomes" id="UP000185628"/>
    </source>
</evidence>
<protein>
    <recommendedName>
        <fullName evidence="10">Arginine--tRNA ligase</fullName>
        <ecNumber evidence="10">6.1.1.19</ecNumber>
    </recommendedName>
    <alternativeName>
        <fullName evidence="10">Arginyl-tRNA synthetase</fullName>
        <shortName evidence="10">ArgRS</shortName>
    </alternativeName>
</protein>
<organism evidence="14 15">
    <name type="scientific">Bowdeniella nasicola</name>
    <dbReference type="NCBI Taxonomy" id="208480"/>
    <lineage>
        <taxon>Bacteria</taxon>
        <taxon>Bacillati</taxon>
        <taxon>Actinomycetota</taxon>
        <taxon>Actinomycetes</taxon>
        <taxon>Actinomycetales</taxon>
        <taxon>Actinomycetaceae</taxon>
        <taxon>Bowdeniella</taxon>
    </lineage>
</organism>
<dbReference type="Gene3D" id="1.10.730.10">
    <property type="entry name" value="Isoleucyl-tRNA Synthetase, Domain 1"/>
    <property type="match status" value="1"/>
</dbReference>
<dbReference type="PANTHER" id="PTHR11956:SF5">
    <property type="entry name" value="ARGININE--TRNA LIGASE, CYTOPLASMIC"/>
    <property type="match status" value="1"/>
</dbReference>
<dbReference type="GO" id="GO:0005524">
    <property type="term" value="F:ATP binding"/>
    <property type="evidence" value="ECO:0007669"/>
    <property type="project" value="UniProtKB-UniRule"/>
</dbReference>
<dbReference type="SUPFAM" id="SSF47323">
    <property type="entry name" value="Anticodon-binding domain of a subclass of class I aminoacyl-tRNA synthetases"/>
    <property type="match status" value="1"/>
</dbReference>
<evidence type="ECO:0000256" key="11">
    <source>
        <dbReference type="RuleBase" id="RU363038"/>
    </source>
</evidence>
<dbReference type="Gene3D" id="3.40.50.620">
    <property type="entry name" value="HUPs"/>
    <property type="match status" value="1"/>
</dbReference>
<evidence type="ECO:0000256" key="10">
    <source>
        <dbReference type="HAMAP-Rule" id="MF_00123"/>
    </source>
</evidence>
<dbReference type="Proteomes" id="UP000185628">
    <property type="component" value="Unassembled WGS sequence"/>
</dbReference>
<dbReference type="SUPFAM" id="SSF52374">
    <property type="entry name" value="Nucleotidylyl transferase"/>
    <property type="match status" value="1"/>
</dbReference>
<keyword evidence="6 10" id="KW-0067">ATP-binding</keyword>
<dbReference type="CDD" id="cd00671">
    <property type="entry name" value="ArgRS_core"/>
    <property type="match status" value="1"/>
</dbReference>
<dbReference type="EC" id="6.1.1.19" evidence="10"/>
<keyword evidence="15" id="KW-1185">Reference proteome</keyword>
<proteinExistence type="inferred from homology"/>
<dbReference type="GO" id="GO:0006420">
    <property type="term" value="P:arginyl-tRNA aminoacylation"/>
    <property type="evidence" value="ECO:0007669"/>
    <property type="project" value="UniProtKB-UniRule"/>
</dbReference>
<dbReference type="FunFam" id="1.10.730.10:FF:000008">
    <property type="entry name" value="Arginine--tRNA ligase"/>
    <property type="match status" value="1"/>
</dbReference>